<keyword evidence="1" id="KW-0175">Coiled coil</keyword>
<protein>
    <submittedName>
        <fullName evidence="3">Portal protein</fullName>
    </submittedName>
</protein>
<dbReference type="Pfam" id="PF23899">
    <property type="entry name" value="SU10_portal"/>
    <property type="match status" value="1"/>
</dbReference>
<gene>
    <name evidence="3" type="ORF">CPT_Philippe_086</name>
</gene>
<proteinExistence type="predicted"/>
<evidence type="ECO:0000256" key="1">
    <source>
        <dbReference type="SAM" id="Coils"/>
    </source>
</evidence>
<name>A0AAE7WN47_9CAUD</name>
<feature type="coiled-coil region" evidence="1">
    <location>
        <begin position="618"/>
        <end position="656"/>
    </location>
</feature>
<dbReference type="EMBL" id="MZ326861">
    <property type="protein sequence ID" value="QYW02279.1"/>
    <property type="molecule type" value="Genomic_DNA"/>
</dbReference>
<dbReference type="Proteomes" id="UP000827261">
    <property type="component" value="Segment"/>
</dbReference>
<evidence type="ECO:0000256" key="2">
    <source>
        <dbReference type="SAM" id="MobiDB-lite"/>
    </source>
</evidence>
<reference evidence="3" key="1">
    <citation type="submission" date="2021-06" db="EMBL/GenBank/DDBJ databases">
        <title>Complete genome sequence of Stenotrophomonas maltophilia phage Philippe.</title>
        <authorList>
            <person name="Vallavanatt I."/>
            <person name="Bartz M."/>
            <person name="Clark J."/>
            <person name="Burrowes B."/>
            <person name="Liu M."/>
            <person name="Gill J."/>
        </authorList>
    </citation>
    <scope>NUCLEOTIDE SEQUENCE</scope>
</reference>
<dbReference type="InterPro" id="IPR056909">
    <property type="entry name" value="SU10_portal"/>
</dbReference>
<sequence length="762" mass="85284">MTDQNEVKTLETPTSHKMTSWAKEPSIQDLKRDHQSAQTAHNVQVSKIRGWRDLMNCTGKEAIPKVKGRSNVQPKLVRRQAEWRYSALTEPFLGSYKTFKVTAKTFEDVPAARQNELLLNWQFQSKMNRVQFIDDVVRSQVDEGTVIVQTGWDRQTIKVKEQAPVWSYFAIESQEEFEAFQQALQLRDQNRRGFDENAQDSLREALKYYDETGEPVVAIQMGTTEVEVEKILVNRPTATVLDPENVVIDPTCNGNADKALFFIVSFETNKAELLKVEGRYKNLDKVIWDNNSPATHPEHQTSTPETFQFQDVSRKKVVAHEYWGFYDIDGNGTLKPFVATWIGDVLIRLEESPFDDGKLPFVVIPYLPVKRSLYGEPDAELLGDNQRILGALTRGMVDLLGRSANGQRGIAKGMLDVQNKRRFDNGDDYEFNPSQNPLNNYIEHKYPELSQSALVLSQMQNQEAESLTGVKDFAGGISGEAFGDVAAGIRGVLDAASKREMAILRRLARGITEIGIRFIAMNNQFLSKEEVIRVTNEEFVTIRREELRGEFDLEVDISTAEVDNAKSQDIAFLVQTIGPNTDQQITLQLMAEIARLKRMPDLAKKLETFQPQPSPQEQQMQQLALEKAQLENDELRAKVELAKAQAQKALADAQATGVDTAKEVDGTKFAEGMAHAQAQSQGNQEMAVTKALTTPVKEGEKAPDLETAIGFNRLSALNAGQAPVITSTLARDGLRGINPAMNLRSPNFNPAQDPSLNLGINI</sequence>
<keyword evidence="4" id="KW-1185">Reference proteome</keyword>
<evidence type="ECO:0000313" key="3">
    <source>
        <dbReference type="EMBL" id="QYW02279.1"/>
    </source>
</evidence>
<accession>A0AAE7WN47</accession>
<feature type="region of interest" description="Disordered" evidence="2">
    <location>
        <begin position="1"/>
        <end position="21"/>
    </location>
</feature>
<evidence type="ECO:0000313" key="4">
    <source>
        <dbReference type="Proteomes" id="UP000827261"/>
    </source>
</evidence>
<organism evidence="3 4">
    <name type="scientific">Stenotrophomonas phage Philippe</name>
    <dbReference type="NCBI Taxonomy" id="2859655"/>
    <lineage>
        <taxon>Viruses</taxon>
        <taxon>Duplodnaviria</taxon>
        <taxon>Heunggongvirae</taxon>
        <taxon>Uroviricota</taxon>
        <taxon>Caudoviricetes</taxon>
        <taxon>Schitoviridae</taxon>
        <taxon>Philippevirus</taxon>
        <taxon>Philippevirus philippe</taxon>
    </lineage>
</organism>